<organism evidence="1 2">
    <name type="scientific">Rhabditophanes sp. KR3021</name>
    <dbReference type="NCBI Taxonomy" id="114890"/>
    <lineage>
        <taxon>Eukaryota</taxon>
        <taxon>Metazoa</taxon>
        <taxon>Ecdysozoa</taxon>
        <taxon>Nematoda</taxon>
        <taxon>Chromadorea</taxon>
        <taxon>Rhabditida</taxon>
        <taxon>Tylenchina</taxon>
        <taxon>Panagrolaimomorpha</taxon>
        <taxon>Strongyloidoidea</taxon>
        <taxon>Alloionematidae</taxon>
        <taxon>Rhabditophanes</taxon>
    </lineage>
</organism>
<accession>A0AC35U8E8</accession>
<reference evidence="2" key="1">
    <citation type="submission" date="2016-11" db="UniProtKB">
        <authorList>
            <consortium name="WormBaseParasite"/>
        </authorList>
    </citation>
    <scope>IDENTIFICATION</scope>
    <source>
        <strain evidence="2">KR3021</strain>
    </source>
</reference>
<name>A0AC35U8E8_9BILA</name>
<protein>
    <submittedName>
        <fullName evidence="2">MIF4G domain-containing protein</fullName>
    </submittedName>
</protein>
<proteinExistence type="predicted"/>
<evidence type="ECO:0000313" key="1">
    <source>
        <dbReference type="Proteomes" id="UP000095286"/>
    </source>
</evidence>
<evidence type="ECO:0000313" key="2">
    <source>
        <dbReference type="WBParaSite" id="RSKR_0000851100.1"/>
    </source>
</evidence>
<dbReference type="WBParaSite" id="RSKR_0000851100.1">
    <property type="protein sequence ID" value="RSKR_0000851100.1"/>
    <property type="gene ID" value="RSKR_0000851100"/>
</dbReference>
<dbReference type="Proteomes" id="UP000095286">
    <property type="component" value="Unplaced"/>
</dbReference>
<sequence length="821" mass="92620">MQGQQQQSRNPNGQKNSRGSFGHRGKGKGEPYYDHPSKFVRNEAYNNSPNNQYFVPNNPQYTAPQITNQMLGGAPPNMPYQQENVPQNPYQQDSVHVMAPYHQQSRISMPINQNYAPQYGQRNMPQLYANHHGLQQPPFIQNNSSMSFYNADQPQNVAFTGSIDNHLSNNATSNVYPLNILHVGKNVRTHNIQFQQPLKAKASRVKRILNIMDPNTNRTSRDKKILKITNPDTNNPISIEDDIQTILAEVPKGQQQQSRNPNGQKNSRGSFGHRGKGKGESYYYHPSKFVKHEAYNNSSNNQYFVPNNPQYTAPQITNQMLGGAPPNMPYQQENVPQNTHQQDSVPFMTPYQQQSKQGKLLMLRNQNYARQYGQRNMPQLYASHHGPQPTPLMPNNSKMSFYNADQLQQPPEAKAPRVKRILGITNPDTNSPISIENDIQTILAEIPKVEPVVAPHVVAPEDLENSKPSAEGKNMKKQEFMEKVKKAAIGETTSVDSTPLPSADNKEPVFSDALKAVKSDVSIKSSITESENRQEGAEVLESETAGNDKLQKRQLDNKRLGRKLSTSKFNPWVITNSTLEEDVVEKSTKETPAESKNIMQMPPGTPLNMPYRQQNVPQNPYQQDSVHVMASYQQQSRISMPINQNYARQYDQHNMPQLYASHHVLQQPQPFIPNNPNMGFCGPDQPKNVAFIGPIDNHPSNNATSNVYPLNILHVGKNVRTHNIQFQQPLKAKASRVKRILNIMDPNTNRTSRDKKILKITNPDTNNPISIEDDIQTILAEVPKVEPVVAPHVVAPEDLENSKPSAEGKNMVRFKLNKNNN</sequence>